<organism evidence="1 2">
    <name type="scientific">Prevotella micans F0438</name>
    <dbReference type="NCBI Taxonomy" id="883158"/>
    <lineage>
        <taxon>Bacteria</taxon>
        <taxon>Pseudomonadati</taxon>
        <taxon>Bacteroidota</taxon>
        <taxon>Bacteroidia</taxon>
        <taxon>Bacteroidales</taxon>
        <taxon>Prevotellaceae</taxon>
        <taxon>Prevotella</taxon>
    </lineage>
</organism>
<dbReference type="AlphaFoldDB" id="H1Q1Y6"/>
<dbReference type="HOGENOM" id="CLU_1642206_0_0_10"/>
<dbReference type="STRING" id="883158.HMPREF9140_00924"/>
<gene>
    <name evidence="1" type="ORF">HMPREF9140_00924</name>
</gene>
<accession>H1Q1Y6</accession>
<sequence>MRTDTGSVPTCGRSDRVGASIKLSSHIFCFFITECLRSKIIFVFPSQSVYGRKSFLFFRHRVSAVENHFCFSVTECQRSKIIFVFPSQSAKQRMPIRAEDPHVGTDPVSVRLHANSVYRPHNIFPHRPGADRHGVCPYMRASARVGDSIKPNSHISIMPSG</sequence>
<dbReference type="Proteomes" id="UP000016023">
    <property type="component" value="Unassembled WGS sequence"/>
</dbReference>
<comment type="caution">
    <text evidence="1">The sequence shown here is derived from an EMBL/GenBank/DDBJ whole genome shotgun (WGS) entry which is preliminary data.</text>
</comment>
<reference evidence="1 2" key="1">
    <citation type="submission" date="2011-12" db="EMBL/GenBank/DDBJ databases">
        <title>The Genome Sequence of Prevotella micans F0438.</title>
        <authorList>
            <consortium name="The Broad Institute Genome Sequencing Platform"/>
            <person name="Earl A."/>
            <person name="Ward D."/>
            <person name="Feldgarden M."/>
            <person name="Gevers D."/>
            <person name="Izard J."/>
            <person name="Baranova O.V."/>
            <person name="Blanton J.M."/>
            <person name="Wade W.G."/>
            <person name="Dewhirst F.E."/>
            <person name="Young S.K."/>
            <person name="Zeng Q."/>
            <person name="Gargeya S."/>
            <person name="Fitzgerald M."/>
            <person name="Haas B."/>
            <person name="Abouelleil A."/>
            <person name="Alvarado L."/>
            <person name="Arachchi H.M."/>
            <person name="Berlin A."/>
            <person name="Chapman S.B."/>
            <person name="Gearin G."/>
            <person name="Goldberg J."/>
            <person name="Griggs A."/>
            <person name="Gujja S."/>
            <person name="Hansen M."/>
            <person name="Heiman D."/>
            <person name="Howarth C."/>
            <person name="Larimer J."/>
            <person name="Lui A."/>
            <person name="MacDonald P.J.P."/>
            <person name="McCowen C."/>
            <person name="Montmayeur A."/>
            <person name="Murphy C."/>
            <person name="Neiman D."/>
            <person name="Pearson M."/>
            <person name="Priest M."/>
            <person name="Roberts A."/>
            <person name="Saif S."/>
            <person name="Shea T."/>
            <person name="Sisk P."/>
            <person name="Stolte C."/>
            <person name="Sykes S."/>
            <person name="Wortman J."/>
            <person name="Nusbaum C."/>
            <person name="Birren B."/>
        </authorList>
    </citation>
    <scope>NUCLEOTIDE SEQUENCE [LARGE SCALE GENOMIC DNA]</scope>
    <source>
        <strain evidence="1 2">F0438</strain>
    </source>
</reference>
<evidence type="ECO:0000313" key="2">
    <source>
        <dbReference type="Proteomes" id="UP000016023"/>
    </source>
</evidence>
<evidence type="ECO:0000313" key="1">
    <source>
        <dbReference type="EMBL" id="EHO71606.1"/>
    </source>
</evidence>
<dbReference type="EMBL" id="AGWK01000027">
    <property type="protein sequence ID" value="EHO71606.1"/>
    <property type="molecule type" value="Genomic_DNA"/>
</dbReference>
<name>H1Q1Y6_9BACT</name>
<protein>
    <submittedName>
        <fullName evidence="1">Uncharacterized protein</fullName>
    </submittedName>
</protein>
<proteinExistence type="predicted"/>
<keyword evidence="2" id="KW-1185">Reference proteome</keyword>